<dbReference type="Pfam" id="PF05056">
    <property type="entry name" value="DUF674"/>
    <property type="match status" value="1"/>
</dbReference>
<dbReference type="PANTHER" id="PTHR33103">
    <property type="entry name" value="OS01G0153900 PROTEIN"/>
    <property type="match status" value="1"/>
</dbReference>
<protein>
    <submittedName>
        <fullName evidence="2">Uncharacterized protein</fullName>
    </submittedName>
</protein>
<dbReference type="InterPro" id="IPR007750">
    <property type="entry name" value="DUF674"/>
</dbReference>
<organism evidence="2 3">
    <name type="scientific">Digitaria exilis</name>
    <dbReference type="NCBI Taxonomy" id="1010633"/>
    <lineage>
        <taxon>Eukaryota</taxon>
        <taxon>Viridiplantae</taxon>
        <taxon>Streptophyta</taxon>
        <taxon>Embryophyta</taxon>
        <taxon>Tracheophyta</taxon>
        <taxon>Spermatophyta</taxon>
        <taxon>Magnoliopsida</taxon>
        <taxon>Liliopsida</taxon>
        <taxon>Poales</taxon>
        <taxon>Poaceae</taxon>
        <taxon>PACMAD clade</taxon>
        <taxon>Panicoideae</taxon>
        <taxon>Panicodae</taxon>
        <taxon>Paniceae</taxon>
        <taxon>Anthephorinae</taxon>
        <taxon>Digitaria</taxon>
    </lineage>
</organism>
<dbReference type="PANTHER" id="PTHR33103:SF40">
    <property type="entry name" value="OS01G0153600 PROTEIN"/>
    <property type="match status" value="1"/>
</dbReference>
<evidence type="ECO:0000313" key="3">
    <source>
        <dbReference type="Proteomes" id="UP000636709"/>
    </source>
</evidence>
<comment type="caution">
    <text evidence="2">The sequence shown here is derived from an EMBL/GenBank/DDBJ whole genome shotgun (WGS) entry which is preliminary data.</text>
</comment>
<name>A0A835E4C5_9POAL</name>
<dbReference type="EMBL" id="JACEFO010002379">
    <property type="protein sequence ID" value="KAF8662957.1"/>
    <property type="molecule type" value="Genomic_DNA"/>
</dbReference>
<feature type="region of interest" description="Disordered" evidence="1">
    <location>
        <begin position="119"/>
        <end position="138"/>
    </location>
</feature>
<accession>A0A835E4C5</accession>
<gene>
    <name evidence="2" type="ORF">HU200_055543</name>
</gene>
<proteinExistence type="predicted"/>
<dbReference type="Proteomes" id="UP000636709">
    <property type="component" value="Unassembled WGS sequence"/>
</dbReference>
<evidence type="ECO:0000256" key="1">
    <source>
        <dbReference type="SAM" id="MobiDB-lite"/>
    </source>
</evidence>
<reference evidence="2" key="1">
    <citation type="submission" date="2020-07" db="EMBL/GenBank/DDBJ databases">
        <title>Genome sequence and genetic diversity analysis of an under-domesticated orphan crop, white fonio (Digitaria exilis).</title>
        <authorList>
            <person name="Bennetzen J.L."/>
            <person name="Chen S."/>
            <person name="Ma X."/>
            <person name="Wang X."/>
            <person name="Yssel A.E.J."/>
            <person name="Chaluvadi S.R."/>
            <person name="Johnson M."/>
            <person name="Gangashetty P."/>
            <person name="Hamidou F."/>
            <person name="Sanogo M.D."/>
            <person name="Zwaenepoel A."/>
            <person name="Wallace J."/>
            <person name="Van De Peer Y."/>
            <person name="Van Deynze A."/>
        </authorList>
    </citation>
    <scope>NUCLEOTIDE SEQUENCE</scope>
    <source>
        <tissue evidence="2">Leaves</tissue>
    </source>
</reference>
<evidence type="ECO:0000313" key="2">
    <source>
        <dbReference type="EMBL" id="KAF8662957.1"/>
    </source>
</evidence>
<dbReference type="AlphaFoldDB" id="A0A835E4C5"/>
<keyword evidence="3" id="KW-1185">Reference proteome</keyword>
<feature type="region of interest" description="Disordered" evidence="1">
    <location>
        <begin position="146"/>
        <end position="169"/>
    </location>
</feature>
<sequence length="169" mass="17667">MKLLVHGTPERVILAEAGKDVVDFIFGLLAMQFGAAVGLLRAEGAASAAADVLGCVANVYASAEKMDAAGSADARHALISSPVSSAQLIAASAAATAARYDRASSLASMSSTRRYLTGGQETYPLYPPPESATWPESDDLMSRMVHWPRGAEGSSRTLRPRTPSRTTSP</sequence>
<feature type="compositionally biased region" description="Low complexity" evidence="1">
    <location>
        <begin position="154"/>
        <end position="169"/>
    </location>
</feature>